<dbReference type="Proteomes" id="UP000229897">
    <property type="component" value="Chromosome"/>
</dbReference>
<dbReference type="Gene3D" id="1.10.443.10">
    <property type="entry name" value="Intergrase catalytic core"/>
    <property type="match status" value="1"/>
</dbReference>
<keyword evidence="4" id="KW-1185">Reference proteome</keyword>
<dbReference type="Pfam" id="PF00589">
    <property type="entry name" value="Phage_integrase"/>
    <property type="match status" value="1"/>
</dbReference>
<dbReference type="GO" id="GO:0006310">
    <property type="term" value="P:DNA recombination"/>
    <property type="evidence" value="ECO:0007669"/>
    <property type="project" value="UniProtKB-KW"/>
</dbReference>
<dbReference type="InterPro" id="IPR011010">
    <property type="entry name" value="DNA_brk_join_enz"/>
</dbReference>
<name>A0A2D2DN17_9BURK</name>
<evidence type="ECO:0000313" key="4">
    <source>
        <dbReference type="Proteomes" id="UP000229897"/>
    </source>
</evidence>
<feature type="domain" description="Tyr recombinase" evidence="2">
    <location>
        <begin position="51"/>
        <end position="199"/>
    </location>
</feature>
<protein>
    <recommendedName>
        <fullName evidence="2">Tyr recombinase domain-containing protein</fullName>
    </recommendedName>
</protein>
<reference evidence="3" key="1">
    <citation type="submission" date="2017-10" db="EMBL/GenBank/DDBJ databases">
        <title>Massilia psychrophilum sp. nov., a novel purple-pigmented bacterium isolated from Tianshan glacier, Xinjiang Municipality, China.</title>
        <authorList>
            <person name="Wang H."/>
        </authorList>
    </citation>
    <scope>NUCLEOTIDE SEQUENCE [LARGE SCALE GENOMIC DNA]</scope>
    <source>
        <strain evidence="3">B2</strain>
    </source>
</reference>
<evidence type="ECO:0000259" key="2">
    <source>
        <dbReference type="PROSITE" id="PS51898"/>
    </source>
</evidence>
<dbReference type="AlphaFoldDB" id="A0A2D2DN17"/>
<dbReference type="InterPro" id="IPR002104">
    <property type="entry name" value="Integrase_catalytic"/>
</dbReference>
<dbReference type="InterPro" id="IPR013762">
    <property type="entry name" value="Integrase-like_cat_sf"/>
</dbReference>
<evidence type="ECO:0000313" key="3">
    <source>
        <dbReference type="EMBL" id="ATQ76353.1"/>
    </source>
</evidence>
<gene>
    <name evidence="3" type="ORF">CR152_18840</name>
</gene>
<dbReference type="GO" id="GO:0003677">
    <property type="term" value="F:DNA binding"/>
    <property type="evidence" value="ECO:0007669"/>
    <property type="project" value="InterPro"/>
</dbReference>
<keyword evidence="1" id="KW-0233">DNA recombination</keyword>
<sequence>MPGASTGYAGDIHRSSRPPLLRLLKHGFATYTKEDEKLAVANGGKAKTDVERDRRLDEDEEERILACLVAMPEARAFFVLALETAMRMRECYTLELEQVGLAKKTIHLDRSKNGDGREVPLSSTIGKLLGEYIKVHADDIKARGGRLFSFWEGDRSVRALDAATVDVSLMFKDIFASAAVKDFYQSHGDSPIQGPTTHS</sequence>
<dbReference type="EMBL" id="CP024608">
    <property type="protein sequence ID" value="ATQ76353.1"/>
    <property type="molecule type" value="Genomic_DNA"/>
</dbReference>
<dbReference type="KEGG" id="mass:CR152_18840"/>
<proteinExistence type="predicted"/>
<accession>A0A2D2DN17</accession>
<evidence type="ECO:0000256" key="1">
    <source>
        <dbReference type="ARBA" id="ARBA00023172"/>
    </source>
</evidence>
<dbReference type="GO" id="GO:0015074">
    <property type="term" value="P:DNA integration"/>
    <property type="evidence" value="ECO:0007669"/>
    <property type="project" value="InterPro"/>
</dbReference>
<dbReference type="PROSITE" id="PS51898">
    <property type="entry name" value="TYR_RECOMBINASE"/>
    <property type="match status" value="1"/>
</dbReference>
<dbReference type="SUPFAM" id="SSF56349">
    <property type="entry name" value="DNA breaking-rejoining enzymes"/>
    <property type="match status" value="1"/>
</dbReference>
<organism evidence="3 4">
    <name type="scientific">Massilia violaceinigra</name>
    <dbReference type="NCBI Taxonomy" id="2045208"/>
    <lineage>
        <taxon>Bacteria</taxon>
        <taxon>Pseudomonadati</taxon>
        <taxon>Pseudomonadota</taxon>
        <taxon>Betaproteobacteria</taxon>
        <taxon>Burkholderiales</taxon>
        <taxon>Oxalobacteraceae</taxon>
        <taxon>Telluria group</taxon>
        <taxon>Massilia</taxon>
    </lineage>
</organism>